<dbReference type="SMART" id="SM00393">
    <property type="entry name" value="R3H"/>
    <property type="match status" value="1"/>
</dbReference>
<accession>A0ABV0Y0D4</accession>
<dbReference type="InterPro" id="IPR024771">
    <property type="entry name" value="SUZ"/>
</dbReference>
<dbReference type="InterPro" id="IPR036867">
    <property type="entry name" value="R3H_dom_sf"/>
</dbReference>
<dbReference type="Gene3D" id="3.30.1370.50">
    <property type="entry name" value="R3H-like domain"/>
    <property type="match status" value="1"/>
</dbReference>
<reference evidence="5 6" key="1">
    <citation type="submission" date="2021-06" db="EMBL/GenBank/DDBJ databases">
        <authorList>
            <person name="Palmer J.M."/>
        </authorList>
    </citation>
    <scope>NUCLEOTIDE SEQUENCE [LARGE SCALE GENOMIC DNA]</scope>
    <source>
        <strain evidence="5 6">AS_MEX2019</strain>
        <tissue evidence="5">Muscle</tissue>
    </source>
</reference>
<evidence type="ECO:0000313" key="5">
    <source>
        <dbReference type="EMBL" id="MEQ2287160.1"/>
    </source>
</evidence>
<evidence type="ECO:0000259" key="4">
    <source>
        <dbReference type="PROSITE" id="PS51673"/>
    </source>
</evidence>
<gene>
    <name evidence="5" type="primary">R3HDM1</name>
    <name evidence="5" type="ORF">AMECASPLE_009598</name>
</gene>
<dbReference type="EMBL" id="JAHRIP010019350">
    <property type="protein sequence ID" value="MEQ2287160.1"/>
    <property type="molecule type" value="Genomic_DNA"/>
</dbReference>
<dbReference type="InterPro" id="IPR051937">
    <property type="entry name" value="R3H_domain_containing"/>
</dbReference>
<sequence>MRMSDIVDTETMRVSETADTVSPARDNATKSEVCDQSQSSKDEHGSNNKKDTQPVKYSKSSTRLKLVRSLAVCEETFPLPIPEPSAAPQDGFLVPHFDNEERGAKDQAEKEGGGDKVDKPEKAPRKMLSRDSSQDYTDSTGIDLHEFLVNTLKSNPRDRIMLLKLEQDILDFISNNESQKRKFPPMTSYHRMLLHRVAAYFGMDHNVDPSGKSVVINKTINTRIPDQRFSEHIKDDRADDFQKRYILKRDNASFDREDSAIRMRLKADKRSKSMEEREEEYQRARERIFAHDGEHFLLDR</sequence>
<keyword evidence="1" id="KW-0597">Phosphoprotein</keyword>
<feature type="domain" description="R3H" evidence="3">
    <location>
        <begin position="159"/>
        <end position="222"/>
    </location>
</feature>
<dbReference type="SUPFAM" id="SSF82708">
    <property type="entry name" value="R3H domain"/>
    <property type="match status" value="1"/>
</dbReference>
<dbReference type="PANTHER" id="PTHR15672">
    <property type="entry name" value="CAMP-REGULATED PHOSPHOPROTEIN 21 RELATED R3H DOMAIN CONTAINING PROTEIN"/>
    <property type="match status" value="1"/>
</dbReference>
<dbReference type="Proteomes" id="UP001469553">
    <property type="component" value="Unassembled WGS sequence"/>
</dbReference>
<evidence type="ECO:0000313" key="6">
    <source>
        <dbReference type="Proteomes" id="UP001469553"/>
    </source>
</evidence>
<dbReference type="PROSITE" id="PS51673">
    <property type="entry name" value="SUZ"/>
    <property type="match status" value="1"/>
</dbReference>
<evidence type="ECO:0000256" key="1">
    <source>
        <dbReference type="ARBA" id="ARBA00022553"/>
    </source>
</evidence>
<feature type="region of interest" description="Disordered" evidence="2">
    <location>
        <begin position="78"/>
        <end position="97"/>
    </location>
</feature>
<dbReference type="CDD" id="cd02642">
    <property type="entry name" value="R3H_encore_like"/>
    <property type="match status" value="1"/>
</dbReference>
<protein>
    <submittedName>
        <fullName evidence="5">R3H domain-containing protein 1</fullName>
    </submittedName>
</protein>
<feature type="compositionally biased region" description="Basic and acidic residues" evidence="2">
    <location>
        <begin position="102"/>
        <end position="133"/>
    </location>
</feature>
<proteinExistence type="predicted"/>
<dbReference type="Pfam" id="PF01424">
    <property type="entry name" value="R3H"/>
    <property type="match status" value="1"/>
</dbReference>
<feature type="compositionally biased region" description="Basic and acidic residues" evidence="2">
    <location>
        <begin position="40"/>
        <end position="53"/>
    </location>
</feature>
<comment type="caution">
    <text evidence="5">The sequence shown here is derived from an EMBL/GenBank/DDBJ whole genome shotgun (WGS) entry which is preliminary data.</text>
</comment>
<feature type="region of interest" description="Disordered" evidence="2">
    <location>
        <begin position="1"/>
        <end position="63"/>
    </location>
</feature>
<feature type="non-terminal residue" evidence="5">
    <location>
        <position position="300"/>
    </location>
</feature>
<dbReference type="InterPro" id="IPR001374">
    <property type="entry name" value="R3H_dom"/>
</dbReference>
<dbReference type="Pfam" id="PF12752">
    <property type="entry name" value="SUZ"/>
    <property type="match status" value="1"/>
</dbReference>
<keyword evidence="6" id="KW-1185">Reference proteome</keyword>
<evidence type="ECO:0000256" key="2">
    <source>
        <dbReference type="SAM" id="MobiDB-lite"/>
    </source>
</evidence>
<evidence type="ECO:0000259" key="3">
    <source>
        <dbReference type="PROSITE" id="PS51061"/>
    </source>
</evidence>
<feature type="domain" description="SUZ" evidence="4">
    <location>
        <begin position="223"/>
        <end position="293"/>
    </location>
</feature>
<feature type="region of interest" description="Disordered" evidence="2">
    <location>
        <begin position="102"/>
        <end position="137"/>
    </location>
</feature>
<name>A0ABV0Y0D4_9TELE</name>
<dbReference type="PANTHER" id="PTHR15672:SF12">
    <property type="entry name" value="R3H DOMAIN-CONTAINING PROTEIN 1"/>
    <property type="match status" value="1"/>
</dbReference>
<organism evidence="5 6">
    <name type="scientific">Ameca splendens</name>
    <dbReference type="NCBI Taxonomy" id="208324"/>
    <lineage>
        <taxon>Eukaryota</taxon>
        <taxon>Metazoa</taxon>
        <taxon>Chordata</taxon>
        <taxon>Craniata</taxon>
        <taxon>Vertebrata</taxon>
        <taxon>Euteleostomi</taxon>
        <taxon>Actinopterygii</taxon>
        <taxon>Neopterygii</taxon>
        <taxon>Teleostei</taxon>
        <taxon>Neoteleostei</taxon>
        <taxon>Acanthomorphata</taxon>
        <taxon>Ovalentaria</taxon>
        <taxon>Atherinomorphae</taxon>
        <taxon>Cyprinodontiformes</taxon>
        <taxon>Goodeidae</taxon>
        <taxon>Ameca</taxon>
    </lineage>
</organism>
<dbReference type="PROSITE" id="PS51061">
    <property type="entry name" value="R3H"/>
    <property type="match status" value="1"/>
</dbReference>